<evidence type="ECO:0000313" key="2">
    <source>
        <dbReference type="Proteomes" id="UP001153332"/>
    </source>
</evidence>
<dbReference type="Proteomes" id="UP001153332">
    <property type="component" value="Unassembled WGS sequence"/>
</dbReference>
<gene>
    <name evidence="1" type="ORF">O1611_g8748</name>
</gene>
<comment type="caution">
    <text evidence="1">The sequence shown here is derived from an EMBL/GenBank/DDBJ whole genome shotgun (WGS) entry which is preliminary data.</text>
</comment>
<proteinExistence type="predicted"/>
<keyword evidence="2" id="KW-1185">Reference proteome</keyword>
<reference evidence="1" key="1">
    <citation type="submission" date="2022-12" db="EMBL/GenBank/DDBJ databases">
        <title>Genome Sequence of Lasiodiplodia mahajangana.</title>
        <authorList>
            <person name="Buettner E."/>
        </authorList>
    </citation>
    <scope>NUCLEOTIDE SEQUENCE</scope>
    <source>
        <strain evidence="1">VT137</strain>
    </source>
</reference>
<protein>
    <submittedName>
        <fullName evidence="1">Uncharacterized protein</fullName>
    </submittedName>
</protein>
<sequence>MNLATTDSAETTIFGLTLYQFFPALALVFTMGAAANFGRIILLRVIGERVVSRLRSQLYRKTLAQEAEFFDANKVGDLTSRFIADTTIVGKSITQNISDGLRSIISCCASFIAMAWISPSLVLTIFLAAPFIGAGTIIYSRVARRLATQSQKALGALNKIGNERLESIRTVQAFAGESQEVGRYNTQVRKLFNIGKTQALTDARFFALNGWLGNMIVIGLLWHGGSLVREGFLTLGDLTTFMMYAVYAGTSVIGVTSFLSELMKGVGAATRLFELEDRKPSIPPTRGIPVQSARGDIEFSDVSFAYPTRPDNQIFKNMSFTIPSGSNVCIVGPSGGGKSTVTSLLLRFYDLDSGSIRVNGIDISEMNAKSLRRHIGVVAQEPVLFSGTIAENIAYSNPQADRAAIVQAASRANCTFIAKLQKGLDTEVGSRGTQLSGGQKQRIAIARALLKNPDILILDEATSALDAESEVAVNAALAQLMSGNMTTISIAHRLSTIKRSDIIIVLNNEGSVAEIGSYTQLSADKDSAFSKLMEWQMNGGENPNPPAPYRIGHNFNAEGEAVEEDFEEVEDIDEEEVDNTEKDDNKQQKT</sequence>
<dbReference type="EMBL" id="JAPUUL010002694">
    <property type="protein sequence ID" value="KAJ8124892.1"/>
    <property type="molecule type" value="Genomic_DNA"/>
</dbReference>
<name>A0ACC2JBY9_9PEZI</name>
<evidence type="ECO:0000313" key="1">
    <source>
        <dbReference type="EMBL" id="KAJ8124892.1"/>
    </source>
</evidence>
<accession>A0ACC2JBY9</accession>
<organism evidence="1 2">
    <name type="scientific">Lasiodiplodia mahajangana</name>
    <dbReference type="NCBI Taxonomy" id="1108764"/>
    <lineage>
        <taxon>Eukaryota</taxon>
        <taxon>Fungi</taxon>
        <taxon>Dikarya</taxon>
        <taxon>Ascomycota</taxon>
        <taxon>Pezizomycotina</taxon>
        <taxon>Dothideomycetes</taxon>
        <taxon>Dothideomycetes incertae sedis</taxon>
        <taxon>Botryosphaeriales</taxon>
        <taxon>Botryosphaeriaceae</taxon>
        <taxon>Lasiodiplodia</taxon>
    </lineage>
</organism>